<dbReference type="AlphaFoldDB" id="A0A0C3CSV8"/>
<feature type="region of interest" description="Disordered" evidence="1">
    <location>
        <begin position="466"/>
        <end position="550"/>
    </location>
</feature>
<sequence>MVELVDDHVALNDDEAYSRCMVSVTTEGIQEPEDPYAELAVVEAEFTVVSQTLASLTERVQVLKSRINELDSPFVRLLPSEIMSEIFLFCIPPFELPSDDSPIQTTGTSISLRLGAVCLSWRKTAWGTPNLWSTVTLHLTSAVKLDSRVHLLDEWLSRSGHLPLSIRLSASEDVSWAGANSEDMMKSIAKYSSRWRNIDIRIPSLCYHHLPSCDNEQSFPLLHSIVLRPPGGQGDRVHRINLSIAPSLRHLSLSCLYLRSITFHWEVITHLDLESFYVDESLEMLRQTTNLVDLNLRRVLGGDDRHDLPKEPIVLPALERMIILNDKGTDMPLFFDSITTPSLRTLDYTGEGLISIASGELIALITRSGCPLQELSISKASIREEALISLMAIVPTLVKLTLVMPAVPSMQQLPLTDKVLRLCDPEHARKNNVACQLPMLESLTYSGGNGFKWSTMVKLLNSRFPMTEGSHSSDVEADRFSGEHKRNSIINPATTDCTAAPEDPHAHDIPDASSSTSSSSSSTPSPGSPTLSASSPPSSSPPSPPPQTSVSRITFVSVTHKTFSRNPSLRFGTADREAIQLLRKRGATITHRVVLLEGGGNVVDDQDWGDDAAVGVEPGADTEVEDEGQEHVDGPPSLVAQMQAMAALVGGGVVAP</sequence>
<dbReference type="InterPro" id="IPR032675">
    <property type="entry name" value="LRR_dom_sf"/>
</dbReference>
<accession>A0A0C3CSV8</accession>
<feature type="compositionally biased region" description="Low complexity" evidence="1">
    <location>
        <begin position="513"/>
        <end position="537"/>
    </location>
</feature>
<dbReference type="Gene3D" id="3.80.10.10">
    <property type="entry name" value="Ribonuclease Inhibitor"/>
    <property type="match status" value="1"/>
</dbReference>
<proteinExistence type="predicted"/>
<dbReference type="HOGENOM" id="CLU_417994_0_0_1"/>
<keyword evidence="3" id="KW-1185">Reference proteome</keyword>
<evidence type="ECO:0000313" key="2">
    <source>
        <dbReference type="EMBL" id="KIM47149.1"/>
    </source>
</evidence>
<gene>
    <name evidence="2" type="ORF">M413DRAFT_440662</name>
</gene>
<protein>
    <submittedName>
        <fullName evidence="2">Uncharacterized protein</fullName>
    </submittedName>
</protein>
<dbReference type="SUPFAM" id="SSF52047">
    <property type="entry name" value="RNI-like"/>
    <property type="match status" value="1"/>
</dbReference>
<dbReference type="EMBL" id="KN831770">
    <property type="protein sequence ID" value="KIM47149.1"/>
    <property type="molecule type" value="Genomic_DNA"/>
</dbReference>
<dbReference type="STRING" id="686832.A0A0C3CSV8"/>
<evidence type="ECO:0000256" key="1">
    <source>
        <dbReference type="SAM" id="MobiDB-lite"/>
    </source>
</evidence>
<feature type="compositionally biased region" description="Pro residues" evidence="1">
    <location>
        <begin position="538"/>
        <end position="547"/>
    </location>
</feature>
<dbReference type="Proteomes" id="UP000053424">
    <property type="component" value="Unassembled WGS sequence"/>
</dbReference>
<reference evidence="2 3" key="1">
    <citation type="submission" date="2014-04" db="EMBL/GenBank/DDBJ databases">
        <authorList>
            <consortium name="DOE Joint Genome Institute"/>
            <person name="Kuo A."/>
            <person name="Gay G."/>
            <person name="Dore J."/>
            <person name="Kohler A."/>
            <person name="Nagy L.G."/>
            <person name="Floudas D."/>
            <person name="Copeland A."/>
            <person name="Barry K.W."/>
            <person name="Cichocki N."/>
            <person name="Veneault-Fourrey C."/>
            <person name="LaButti K."/>
            <person name="Lindquist E.A."/>
            <person name="Lipzen A."/>
            <person name="Lundell T."/>
            <person name="Morin E."/>
            <person name="Murat C."/>
            <person name="Sun H."/>
            <person name="Tunlid A."/>
            <person name="Henrissat B."/>
            <person name="Grigoriev I.V."/>
            <person name="Hibbett D.S."/>
            <person name="Martin F."/>
            <person name="Nordberg H.P."/>
            <person name="Cantor M.N."/>
            <person name="Hua S.X."/>
        </authorList>
    </citation>
    <scope>NUCLEOTIDE SEQUENCE [LARGE SCALE GENOMIC DNA]</scope>
    <source>
        <strain evidence="3">h7</strain>
    </source>
</reference>
<organism evidence="2 3">
    <name type="scientific">Hebeloma cylindrosporum</name>
    <dbReference type="NCBI Taxonomy" id="76867"/>
    <lineage>
        <taxon>Eukaryota</taxon>
        <taxon>Fungi</taxon>
        <taxon>Dikarya</taxon>
        <taxon>Basidiomycota</taxon>
        <taxon>Agaricomycotina</taxon>
        <taxon>Agaricomycetes</taxon>
        <taxon>Agaricomycetidae</taxon>
        <taxon>Agaricales</taxon>
        <taxon>Agaricineae</taxon>
        <taxon>Hymenogastraceae</taxon>
        <taxon>Hebeloma</taxon>
    </lineage>
</organism>
<name>A0A0C3CSV8_HEBCY</name>
<feature type="compositionally biased region" description="Basic and acidic residues" evidence="1">
    <location>
        <begin position="471"/>
        <end position="486"/>
    </location>
</feature>
<reference evidence="3" key="2">
    <citation type="submission" date="2015-01" db="EMBL/GenBank/DDBJ databases">
        <title>Evolutionary Origins and Diversification of the Mycorrhizal Mutualists.</title>
        <authorList>
            <consortium name="DOE Joint Genome Institute"/>
            <consortium name="Mycorrhizal Genomics Consortium"/>
            <person name="Kohler A."/>
            <person name="Kuo A."/>
            <person name="Nagy L.G."/>
            <person name="Floudas D."/>
            <person name="Copeland A."/>
            <person name="Barry K.W."/>
            <person name="Cichocki N."/>
            <person name="Veneault-Fourrey C."/>
            <person name="LaButti K."/>
            <person name="Lindquist E.A."/>
            <person name="Lipzen A."/>
            <person name="Lundell T."/>
            <person name="Morin E."/>
            <person name="Murat C."/>
            <person name="Riley R."/>
            <person name="Ohm R."/>
            <person name="Sun H."/>
            <person name="Tunlid A."/>
            <person name="Henrissat B."/>
            <person name="Grigoriev I.V."/>
            <person name="Hibbett D.S."/>
            <person name="Martin F."/>
        </authorList>
    </citation>
    <scope>NUCLEOTIDE SEQUENCE [LARGE SCALE GENOMIC DNA]</scope>
    <source>
        <strain evidence="3">h7</strain>
    </source>
</reference>
<dbReference type="OrthoDB" id="2909959at2759"/>
<evidence type="ECO:0000313" key="3">
    <source>
        <dbReference type="Proteomes" id="UP000053424"/>
    </source>
</evidence>
<feature type="compositionally biased region" description="Polar residues" evidence="1">
    <location>
        <begin position="488"/>
        <end position="497"/>
    </location>
</feature>